<keyword evidence="3" id="KW-1185">Reference proteome</keyword>
<accession>A0A090EGH6</accession>
<dbReference type="Pfam" id="PF06114">
    <property type="entry name" value="Peptidase_M78"/>
    <property type="match status" value="1"/>
</dbReference>
<name>A0A090EGH6_MESPL</name>
<evidence type="ECO:0000313" key="3">
    <source>
        <dbReference type="Proteomes" id="UP000045285"/>
    </source>
</evidence>
<proteinExistence type="predicted"/>
<dbReference type="EMBL" id="CCMZ01000059">
    <property type="protein sequence ID" value="CDX27319.1"/>
    <property type="molecule type" value="Genomic_DNA"/>
</dbReference>
<reference evidence="3" key="1">
    <citation type="submission" date="2014-08" db="EMBL/GenBank/DDBJ databases">
        <authorList>
            <person name="Moulin L."/>
        </authorList>
    </citation>
    <scope>NUCLEOTIDE SEQUENCE [LARGE SCALE GENOMIC DNA]</scope>
</reference>
<dbReference type="PANTHER" id="PTHR43236:SF1">
    <property type="entry name" value="BLL7220 PROTEIN"/>
    <property type="match status" value="1"/>
</dbReference>
<sequence>MSHVKAATFVSPVPTRASKNAIHAFAEGVAAKLHFGPHEPILSLVSRIGGKVIYKNPEKLDGRLPESIVVRSLGDFTIFVPSITSAVRDRFTIAHELGHYYLHYPLTQGSNPGAPMRATRWVDPNDQVQQRAEWEANWFAAAFLMPTGQFKATFASKGGNLEAVAAFFGVSPKAAQIRASTLNLL</sequence>
<protein>
    <recommendedName>
        <fullName evidence="1">IrrE N-terminal-like domain-containing protein</fullName>
    </recommendedName>
</protein>
<feature type="domain" description="IrrE N-terminal-like" evidence="1">
    <location>
        <begin position="78"/>
        <end position="180"/>
    </location>
</feature>
<evidence type="ECO:0000313" key="2">
    <source>
        <dbReference type="EMBL" id="CDX27319.1"/>
    </source>
</evidence>
<dbReference type="PANTHER" id="PTHR43236">
    <property type="entry name" value="ANTITOXIN HIGA1"/>
    <property type="match status" value="1"/>
</dbReference>
<dbReference type="InterPro" id="IPR010359">
    <property type="entry name" value="IrrE_HExxH"/>
</dbReference>
<gene>
    <name evidence="2" type="ORF">MPL3356_620021</name>
</gene>
<organism evidence="2 3">
    <name type="scientific">Mesorhizobium plurifarium</name>
    <dbReference type="NCBI Taxonomy" id="69974"/>
    <lineage>
        <taxon>Bacteria</taxon>
        <taxon>Pseudomonadati</taxon>
        <taxon>Pseudomonadota</taxon>
        <taxon>Alphaproteobacteria</taxon>
        <taxon>Hyphomicrobiales</taxon>
        <taxon>Phyllobacteriaceae</taxon>
        <taxon>Mesorhizobium</taxon>
    </lineage>
</organism>
<dbReference type="InterPro" id="IPR052345">
    <property type="entry name" value="Rad_response_metalloprotease"/>
</dbReference>
<dbReference type="AlphaFoldDB" id="A0A090EGH6"/>
<dbReference type="Proteomes" id="UP000045285">
    <property type="component" value="Unassembled WGS sequence"/>
</dbReference>
<evidence type="ECO:0000259" key="1">
    <source>
        <dbReference type="Pfam" id="PF06114"/>
    </source>
</evidence>
<dbReference type="Gene3D" id="1.10.10.2910">
    <property type="match status" value="1"/>
</dbReference>